<accession>A0A814GXJ4</accession>
<evidence type="ECO:0000313" key="2">
    <source>
        <dbReference type="EMBL" id="CAF1002040.1"/>
    </source>
</evidence>
<dbReference type="Proteomes" id="UP000663845">
    <property type="component" value="Unassembled WGS sequence"/>
</dbReference>
<evidence type="ECO:0000256" key="1">
    <source>
        <dbReference type="SAM" id="Phobius"/>
    </source>
</evidence>
<sequence>MNSSKTIAIIISVTALIILFVSPLQSMSIHDKRWTFNTWQLHGPRYTPHTSTNPTTEAYSSTVPTNINPHDQLLNFDFEHNDPLKMLIKFMRVLEMLEREQKEKNNGNKQS</sequence>
<evidence type="ECO:0000313" key="3">
    <source>
        <dbReference type="Proteomes" id="UP000663845"/>
    </source>
</evidence>
<name>A0A814GXJ4_9BILA</name>
<organism evidence="2 3">
    <name type="scientific">Adineta steineri</name>
    <dbReference type="NCBI Taxonomy" id="433720"/>
    <lineage>
        <taxon>Eukaryota</taxon>
        <taxon>Metazoa</taxon>
        <taxon>Spiralia</taxon>
        <taxon>Gnathifera</taxon>
        <taxon>Rotifera</taxon>
        <taxon>Eurotatoria</taxon>
        <taxon>Bdelloidea</taxon>
        <taxon>Adinetida</taxon>
        <taxon>Adinetidae</taxon>
        <taxon>Adineta</taxon>
    </lineage>
</organism>
<keyword evidence="1" id="KW-0812">Transmembrane</keyword>
<keyword evidence="1" id="KW-0472">Membrane</keyword>
<feature type="transmembrane region" description="Helical" evidence="1">
    <location>
        <begin position="6"/>
        <end position="24"/>
    </location>
</feature>
<gene>
    <name evidence="2" type="ORF">JYZ213_LOCUS16051</name>
</gene>
<keyword evidence="1" id="KW-1133">Transmembrane helix</keyword>
<protein>
    <submittedName>
        <fullName evidence="2">Uncharacterized protein</fullName>
    </submittedName>
</protein>
<dbReference type="AlphaFoldDB" id="A0A814GXJ4"/>
<proteinExistence type="predicted"/>
<dbReference type="EMBL" id="CAJNOG010000142">
    <property type="protein sequence ID" value="CAF1002040.1"/>
    <property type="molecule type" value="Genomic_DNA"/>
</dbReference>
<reference evidence="2" key="1">
    <citation type="submission" date="2021-02" db="EMBL/GenBank/DDBJ databases">
        <authorList>
            <person name="Nowell W R."/>
        </authorList>
    </citation>
    <scope>NUCLEOTIDE SEQUENCE</scope>
</reference>
<comment type="caution">
    <text evidence="2">The sequence shown here is derived from an EMBL/GenBank/DDBJ whole genome shotgun (WGS) entry which is preliminary data.</text>
</comment>